<accession>A0A8J7H036</accession>
<evidence type="ECO:0000313" key="3">
    <source>
        <dbReference type="EMBL" id="MBH1939283.1"/>
    </source>
</evidence>
<sequence length="137" mass="16180">MFYLYIILLCYFLFFSEHYGRDLISEDYRYNLEFFKEIKRFIKYREILGLESFVVNILGNILAFAPFGLLLPLLNKRYRRIFYVTFLSCTFSLAIELVQMYSKVGIFDVDDVVLNTLGGLIGYLFFALGNGILKKIR</sequence>
<feature type="transmembrane region" description="Helical" evidence="1">
    <location>
        <begin position="113"/>
        <end position="133"/>
    </location>
</feature>
<gene>
    <name evidence="3" type="ORF">I5677_00080</name>
</gene>
<dbReference type="InterPro" id="IPR006976">
    <property type="entry name" value="VanZ-like"/>
</dbReference>
<feature type="transmembrane region" description="Helical" evidence="1">
    <location>
        <begin position="53"/>
        <end position="74"/>
    </location>
</feature>
<comment type="caution">
    <text evidence="3">The sequence shown here is derived from an EMBL/GenBank/DDBJ whole genome shotgun (WGS) entry which is preliminary data.</text>
</comment>
<evidence type="ECO:0000256" key="1">
    <source>
        <dbReference type="SAM" id="Phobius"/>
    </source>
</evidence>
<keyword evidence="4" id="KW-1185">Reference proteome</keyword>
<keyword evidence="1" id="KW-0472">Membrane</keyword>
<evidence type="ECO:0000313" key="4">
    <source>
        <dbReference type="Proteomes" id="UP000623269"/>
    </source>
</evidence>
<evidence type="ECO:0000259" key="2">
    <source>
        <dbReference type="Pfam" id="PF04892"/>
    </source>
</evidence>
<dbReference type="Proteomes" id="UP000623269">
    <property type="component" value="Unassembled WGS sequence"/>
</dbReference>
<proteinExistence type="predicted"/>
<keyword evidence="1" id="KW-0812">Transmembrane</keyword>
<dbReference type="AlphaFoldDB" id="A0A8J7H036"/>
<reference evidence="3" key="1">
    <citation type="submission" date="2020-12" db="EMBL/GenBank/DDBJ databases">
        <title>M. sibirica DSM 26468T genome.</title>
        <authorList>
            <person name="Thieme N."/>
            <person name="Rettenmaier R."/>
            <person name="Zverlov V."/>
            <person name="Liebl W."/>
        </authorList>
    </citation>
    <scope>NUCLEOTIDE SEQUENCE</scope>
    <source>
        <strain evidence="3">DSM 26468</strain>
    </source>
</reference>
<dbReference type="Pfam" id="PF04892">
    <property type="entry name" value="VanZ"/>
    <property type="match status" value="1"/>
</dbReference>
<feature type="transmembrane region" description="Helical" evidence="1">
    <location>
        <begin position="81"/>
        <end position="101"/>
    </location>
</feature>
<dbReference type="InterPro" id="IPR053150">
    <property type="entry name" value="Teicoplanin_resist-assoc"/>
</dbReference>
<name>A0A8J7H036_9FIRM</name>
<keyword evidence="1" id="KW-1133">Transmembrane helix</keyword>
<protein>
    <submittedName>
        <fullName evidence="3">VanZ family protein</fullName>
    </submittedName>
</protein>
<dbReference type="EMBL" id="JAEAGR010000001">
    <property type="protein sequence ID" value="MBH1939283.1"/>
    <property type="molecule type" value="Genomic_DNA"/>
</dbReference>
<dbReference type="PANTHER" id="PTHR36834">
    <property type="entry name" value="MEMBRANE PROTEIN-RELATED"/>
    <property type="match status" value="1"/>
</dbReference>
<dbReference type="PANTHER" id="PTHR36834:SF1">
    <property type="entry name" value="INTEGRAL MEMBRANE PROTEIN"/>
    <property type="match status" value="1"/>
</dbReference>
<organism evidence="3 4">
    <name type="scientific">Mobilitalea sibirica</name>
    <dbReference type="NCBI Taxonomy" id="1462919"/>
    <lineage>
        <taxon>Bacteria</taxon>
        <taxon>Bacillati</taxon>
        <taxon>Bacillota</taxon>
        <taxon>Clostridia</taxon>
        <taxon>Lachnospirales</taxon>
        <taxon>Lachnospiraceae</taxon>
        <taxon>Mobilitalea</taxon>
    </lineage>
</organism>
<feature type="domain" description="VanZ-like" evidence="2">
    <location>
        <begin position="2"/>
        <end position="128"/>
    </location>
</feature>